<dbReference type="GO" id="GO:0009088">
    <property type="term" value="P:threonine biosynthetic process"/>
    <property type="evidence" value="ECO:0007669"/>
    <property type="project" value="UniProtKB-UniPathway"/>
</dbReference>
<dbReference type="InterPro" id="IPR042199">
    <property type="entry name" value="AsparK_Bifunc_asparK/hSer_DH"/>
</dbReference>
<feature type="binding site" evidence="8">
    <location>
        <position position="119"/>
    </location>
    <ligand>
        <name>substrate</name>
    </ligand>
</feature>
<dbReference type="InterPro" id="IPR001341">
    <property type="entry name" value="Asp_kinase"/>
</dbReference>
<dbReference type="Gene3D" id="3.40.1160.10">
    <property type="entry name" value="Acetylglutamate kinase-like"/>
    <property type="match status" value="1"/>
</dbReference>
<dbReference type="AlphaFoldDB" id="A0A376C1J9"/>
<dbReference type="Gene3D" id="1.20.120.1320">
    <property type="entry name" value="Aspartokinase, catalytic domain"/>
    <property type="match status" value="1"/>
</dbReference>
<feature type="binding site" evidence="8">
    <location>
        <position position="228"/>
    </location>
    <ligand>
        <name>ATP</name>
        <dbReference type="ChEBI" id="CHEBI:30616"/>
    </ligand>
</feature>
<keyword evidence="6 8" id="KW-0067">ATP-binding</keyword>
<dbReference type="Pfam" id="PF00696">
    <property type="entry name" value="AA_kinase"/>
    <property type="match status" value="1"/>
</dbReference>
<evidence type="ECO:0000256" key="7">
    <source>
        <dbReference type="ARBA" id="ARBA00047872"/>
    </source>
</evidence>
<evidence type="ECO:0000256" key="8">
    <source>
        <dbReference type="PIRSR" id="PIRSR000726-1"/>
    </source>
</evidence>
<keyword evidence="3 9" id="KW-0808">Transferase</keyword>
<evidence type="ECO:0000313" key="13">
    <source>
        <dbReference type="Proteomes" id="UP000255515"/>
    </source>
</evidence>
<evidence type="ECO:0000256" key="10">
    <source>
        <dbReference type="RuleBase" id="RU004249"/>
    </source>
</evidence>
<feature type="binding site" evidence="8">
    <location>
        <position position="43"/>
    </location>
    <ligand>
        <name>substrate</name>
    </ligand>
</feature>
<name>A0A376C1J9_9FLAO</name>
<keyword evidence="4 8" id="KW-0547">Nucleotide-binding</keyword>
<dbReference type="InterPro" id="IPR001048">
    <property type="entry name" value="Asp/Glu/Uridylate_kinase"/>
</dbReference>
<evidence type="ECO:0000256" key="4">
    <source>
        <dbReference type="ARBA" id="ARBA00022741"/>
    </source>
</evidence>
<dbReference type="InterPro" id="IPR036393">
    <property type="entry name" value="AceGlu_kinase-like_sf"/>
</dbReference>
<dbReference type="CDD" id="cd04243">
    <property type="entry name" value="AAK_AK-HSDH-like"/>
    <property type="match status" value="1"/>
</dbReference>
<comment type="pathway">
    <text evidence="1 10">Amino-acid biosynthesis; L-lysine biosynthesis via DAP pathway; (S)-tetrahydrodipicolinate from L-aspartate: step 1/4.</text>
</comment>
<keyword evidence="10" id="KW-0028">Amino-acid biosynthesis</keyword>
<sequence length="417" mass="47670">MRVFKFGGASVRDAHAVRNLKKVLTTQGMESGVLVISAMGKTTNALEKVVDAYFENVDWQVWLADVFENHKNIIQELLPNDESLLLAIEQLFLEVQFFLERNKSPHRPFVYDQVVSLGELVSTTIISYFLNAEGITNEWLDVRECIKTNAQYQEGIVDWQETQRRIEQINNNTLFVTQGFIGSDENGFTTTLGREGSDYSAAIFAYGLSAESMTIWKDVPGVMTADPRYFPEAKLITEMTYEEAIEMAYFGASVIHPKTLQPLKQKNIPFFVKSFLYPELEGTSVKSRVETKMPESFILKQNQQLLSISSKDFSFIAENHLSVIFNLLSAKRIKFSLLQNSAISLMLCVEDKFHHLPELLEELAPDFRVHCQKNLHLLTIRNIAIEDIARYKEGKNIYLEQMTHNTLQLVYAPQSNI</sequence>
<feature type="domain" description="Aspartate/glutamate/uridylate kinase" evidence="11">
    <location>
        <begin position="2"/>
        <end position="273"/>
    </location>
</feature>
<protein>
    <recommendedName>
        <fullName evidence="9">Aspartokinase</fullName>
        <ecNumber evidence="9">2.7.2.4</ecNumber>
    </recommendedName>
</protein>
<dbReference type="PANTHER" id="PTHR21499:SF59">
    <property type="entry name" value="ASPARTOKINASE"/>
    <property type="match status" value="1"/>
</dbReference>
<comment type="pathway">
    <text evidence="10">Amino-acid biosynthesis; L-methionine biosynthesis via de novo pathway; L-homoserine from L-aspartate: step 1/3.</text>
</comment>
<dbReference type="GO" id="GO:0009090">
    <property type="term" value="P:homoserine biosynthetic process"/>
    <property type="evidence" value="ECO:0007669"/>
    <property type="project" value="TreeGrafter"/>
</dbReference>
<dbReference type="GO" id="GO:0005524">
    <property type="term" value="F:ATP binding"/>
    <property type="evidence" value="ECO:0007669"/>
    <property type="project" value="UniProtKB-KW"/>
</dbReference>
<comment type="similarity">
    <text evidence="2 9">Belongs to the aspartokinase family.</text>
</comment>
<dbReference type="EMBL" id="UFTJ01000002">
    <property type="protein sequence ID" value="SSZ55952.1"/>
    <property type="molecule type" value="Genomic_DNA"/>
</dbReference>
<dbReference type="Proteomes" id="UP000255515">
    <property type="component" value="Unassembled WGS sequence"/>
</dbReference>
<dbReference type="InterPro" id="IPR005260">
    <property type="entry name" value="Asp_kin_monofn"/>
</dbReference>
<evidence type="ECO:0000313" key="12">
    <source>
        <dbReference type="EMBL" id="SSZ55952.1"/>
    </source>
</evidence>
<dbReference type="RefSeq" id="WP_002688648.1">
    <property type="nucleotide sequence ID" value="NZ_UFTJ01000002.1"/>
</dbReference>
<dbReference type="NCBIfam" id="TIGR00657">
    <property type="entry name" value="asp_kinases"/>
    <property type="match status" value="1"/>
</dbReference>
<accession>A0A376C1J9</accession>
<dbReference type="GO" id="GO:0005829">
    <property type="term" value="C:cytosol"/>
    <property type="evidence" value="ECO:0007669"/>
    <property type="project" value="TreeGrafter"/>
</dbReference>
<gene>
    <name evidence="12" type="primary">lysC</name>
    <name evidence="12" type="ORF">NCTC11661_01351</name>
</gene>
<evidence type="ECO:0000256" key="3">
    <source>
        <dbReference type="ARBA" id="ARBA00022679"/>
    </source>
</evidence>
<comment type="catalytic activity">
    <reaction evidence="7 9">
        <text>L-aspartate + ATP = 4-phospho-L-aspartate + ADP</text>
        <dbReference type="Rhea" id="RHEA:23776"/>
        <dbReference type="ChEBI" id="CHEBI:29991"/>
        <dbReference type="ChEBI" id="CHEBI:30616"/>
        <dbReference type="ChEBI" id="CHEBI:57535"/>
        <dbReference type="ChEBI" id="CHEBI:456216"/>
        <dbReference type="EC" id="2.7.2.4"/>
    </reaction>
</comment>
<dbReference type="GO" id="GO:0004072">
    <property type="term" value="F:aspartate kinase activity"/>
    <property type="evidence" value="ECO:0007669"/>
    <property type="project" value="UniProtKB-EC"/>
</dbReference>
<dbReference type="GO" id="GO:0009089">
    <property type="term" value="P:lysine biosynthetic process via diaminopimelate"/>
    <property type="evidence" value="ECO:0007669"/>
    <property type="project" value="UniProtKB-UniPathway"/>
</dbReference>
<reference evidence="12 13" key="1">
    <citation type="submission" date="2018-06" db="EMBL/GenBank/DDBJ databases">
        <authorList>
            <consortium name="Pathogen Informatics"/>
            <person name="Doyle S."/>
        </authorList>
    </citation>
    <scope>NUCLEOTIDE SEQUENCE [LARGE SCALE GENOMIC DNA]</scope>
    <source>
        <strain evidence="12 13">NCTC11661</strain>
    </source>
</reference>
<evidence type="ECO:0000259" key="11">
    <source>
        <dbReference type="Pfam" id="PF00696"/>
    </source>
</evidence>
<evidence type="ECO:0000256" key="5">
    <source>
        <dbReference type="ARBA" id="ARBA00022777"/>
    </source>
</evidence>
<comment type="pathway">
    <text evidence="10">Amino-acid biosynthesis; L-threonine biosynthesis; L-threonine from L-aspartate: step 1/5.</text>
</comment>
<evidence type="ECO:0000256" key="1">
    <source>
        <dbReference type="ARBA" id="ARBA00004766"/>
    </source>
</evidence>
<dbReference type="EC" id="2.7.2.4" evidence="9"/>
<dbReference type="UniPathway" id="UPA00050">
    <property type="reaction ID" value="UER00461"/>
</dbReference>
<dbReference type="PIRSF" id="PIRSF000726">
    <property type="entry name" value="Asp_kin"/>
    <property type="match status" value="1"/>
</dbReference>
<evidence type="ECO:0000256" key="6">
    <source>
        <dbReference type="ARBA" id="ARBA00022840"/>
    </source>
</evidence>
<dbReference type="UniPathway" id="UPA00051">
    <property type="reaction ID" value="UER00462"/>
</dbReference>
<organism evidence="12 13">
    <name type="scientific">Bergeyella zoohelcum</name>
    <dbReference type="NCBI Taxonomy" id="1015"/>
    <lineage>
        <taxon>Bacteria</taxon>
        <taxon>Pseudomonadati</taxon>
        <taxon>Bacteroidota</taxon>
        <taxon>Flavobacteriia</taxon>
        <taxon>Flavobacteriales</taxon>
        <taxon>Weeksellaceae</taxon>
        <taxon>Bergeyella</taxon>
    </lineage>
</organism>
<proteinExistence type="inferred from homology"/>
<keyword evidence="5 9" id="KW-0418">Kinase</keyword>
<feature type="binding site" evidence="8">
    <location>
        <begin position="5"/>
        <end position="8"/>
    </location>
    <ligand>
        <name>ATP</name>
        <dbReference type="ChEBI" id="CHEBI:30616"/>
    </ligand>
</feature>
<dbReference type="UniPathway" id="UPA00034">
    <property type="reaction ID" value="UER00015"/>
</dbReference>
<evidence type="ECO:0000256" key="9">
    <source>
        <dbReference type="RuleBase" id="RU003448"/>
    </source>
</evidence>
<dbReference type="PANTHER" id="PTHR21499">
    <property type="entry name" value="ASPARTATE KINASE"/>
    <property type="match status" value="1"/>
</dbReference>
<evidence type="ECO:0000256" key="2">
    <source>
        <dbReference type="ARBA" id="ARBA00010122"/>
    </source>
</evidence>
<dbReference type="SUPFAM" id="SSF53633">
    <property type="entry name" value="Carbamate kinase-like"/>
    <property type="match status" value="1"/>
</dbReference>